<feature type="compositionally biased region" description="Low complexity" evidence="1">
    <location>
        <begin position="1"/>
        <end position="16"/>
    </location>
</feature>
<proteinExistence type="predicted"/>
<protein>
    <submittedName>
        <fullName evidence="2">Uncharacterized protein</fullName>
    </submittedName>
</protein>
<keyword evidence="3" id="KW-1185">Reference proteome</keyword>
<comment type="caution">
    <text evidence="2">The sequence shown here is derived from an EMBL/GenBank/DDBJ whole genome shotgun (WGS) entry which is preliminary data.</text>
</comment>
<feature type="region of interest" description="Disordered" evidence="1">
    <location>
        <begin position="1"/>
        <end position="20"/>
    </location>
</feature>
<evidence type="ECO:0000256" key="1">
    <source>
        <dbReference type="SAM" id="MobiDB-lite"/>
    </source>
</evidence>
<gene>
    <name evidence="2" type="ORF">E1202_21725</name>
</gene>
<evidence type="ECO:0000313" key="3">
    <source>
        <dbReference type="Proteomes" id="UP000294723"/>
    </source>
</evidence>
<evidence type="ECO:0000313" key="2">
    <source>
        <dbReference type="EMBL" id="TDD85192.1"/>
    </source>
</evidence>
<accession>A0A4R5BMN0</accession>
<sequence>MSTSRASRSTSVSVSSLTGPARSALAELPTGETSLDIAHVLAADNLGEHEGQDERRLSLAEAQDSDGSWAAGACYRMGRFQVYFGSRYLTTAFAMRALWRSGEVSR</sequence>
<reference evidence="2 3" key="1">
    <citation type="submission" date="2019-03" db="EMBL/GenBank/DDBJ databases">
        <title>Draft genome sequences of novel Actinobacteria.</title>
        <authorList>
            <person name="Sahin N."/>
            <person name="Ay H."/>
            <person name="Saygin H."/>
        </authorList>
    </citation>
    <scope>NUCLEOTIDE SEQUENCE [LARGE SCALE GENOMIC DNA]</scope>
    <source>
        <strain evidence="2 3">5K548</strain>
    </source>
</reference>
<dbReference type="AlphaFoldDB" id="A0A4R5BMN0"/>
<name>A0A4R5BMN0_9PSEU</name>
<dbReference type="EMBL" id="SMLA01000038">
    <property type="protein sequence ID" value="TDD85192.1"/>
    <property type="molecule type" value="Genomic_DNA"/>
</dbReference>
<dbReference type="Proteomes" id="UP000294723">
    <property type="component" value="Unassembled WGS sequence"/>
</dbReference>
<organism evidence="2 3">
    <name type="scientific">Saccharopolyspora karakumensis</name>
    <dbReference type="NCBI Taxonomy" id="2530386"/>
    <lineage>
        <taxon>Bacteria</taxon>
        <taxon>Bacillati</taxon>
        <taxon>Actinomycetota</taxon>
        <taxon>Actinomycetes</taxon>
        <taxon>Pseudonocardiales</taxon>
        <taxon>Pseudonocardiaceae</taxon>
        <taxon>Saccharopolyspora</taxon>
    </lineage>
</organism>